<keyword evidence="13 15" id="KW-0472">Membrane</keyword>
<keyword evidence="8" id="KW-0256">Endoplasmic reticulum</keyword>
<dbReference type="PANTHER" id="PTHR24292:SF100">
    <property type="entry name" value="CYTOCHROME P450 6A16, ISOFORM B-RELATED"/>
    <property type="match status" value="1"/>
</dbReference>
<dbReference type="InterPro" id="IPR001128">
    <property type="entry name" value="Cyt_P450"/>
</dbReference>
<evidence type="ECO:0000256" key="5">
    <source>
        <dbReference type="ARBA" id="ARBA00010617"/>
    </source>
</evidence>
<comment type="similarity">
    <text evidence="5">Belongs to the cytochrome P450 family.</text>
</comment>
<dbReference type="CDD" id="cd11056">
    <property type="entry name" value="CYP6-like"/>
    <property type="match status" value="3"/>
</dbReference>
<evidence type="ECO:0000313" key="16">
    <source>
        <dbReference type="EMBL" id="KAL1382848.1"/>
    </source>
</evidence>
<feature type="transmembrane region" description="Helical" evidence="15">
    <location>
        <begin position="503"/>
        <end position="524"/>
    </location>
</feature>
<dbReference type="GO" id="GO:0004497">
    <property type="term" value="F:monooxygenase activity"/>
    <property type="evidence" value="ECO:0007669"/>
    <property type="project" value="UniProtKB-KW"/>
</dbReference>
<dbReference type="PRINTS" id="PR00385">
    <property type="entry name" value="P450"/>
</dbReference>
<keyword evidence="6 14" id="KW-0349">Heme</keyword>
<evidence type="ECO:0000313" key="17">
    <source>
        <dbReference type="Proteomes" id="UP001562425"/>
    </source>
</evidence>
<comment type="function">
    <text evidence="2">May be involved in the metabolism of insect hormones and in the breakdown of synthetic insecticides.</text>
</comment>
<evidence type="ECO:0000256" key="1">
    <source>
        <dbReference type="ARBA" id="ARBA00001971"/>
    </source>
</evidence>
<dbReference type="InterPro" id="IPR017972">
    <property type="entry name" value="Cyt_P450_CS"/>
</dbReference>
<gene>
    <name evidence="16" type="ORF">pipiens_013187</name>
</gene>
<organism evidence="16 17">
    <name type="scientific">Culex pipiens pipiens</name>
    <name type="common">Northern house mosquito</name>
    <dbReference type="NCBI Taxonomy" id="38569"/>
    <lineage>
        <taxon>Eukaryota</taxon>
        <taxon>Metazoa</taxon>
        <taxon>Ecdysozoa</taxon>
        <taxon>Arthropoda</taxon>
        <taxon>Hexapoda</taxon>
        <taxon>Insecta</taxon>
        <taxon>Pterygota</taxon>
        <taxon>Neoptera</taxon>
        <taxon>Endopterygota</taxon>
        <taxon>Diptera</taxon>
        <taxon>Nematocera</taxon>
        <taxon>Culicoidea</taxon>
        <taxon>Culicidae</taxon>
        <taxon>Culicinae</taxon>
        <taxon>Culicini</taxon>
        <taxon>Culex</taxon>
        <taxon>Culex</taxon>
    </lineage>
</organism>
<keyword evidence="11 14" id="KW-0408">Iron</keyword>
<keyword evidence="9" id="KW-0492">Microsome</keyword>
<evidence type="ECO:0000256" key="14">
    <source>
        <dbReference type="PIRSR" id="PIRSR602403-1"/>
    </source>
</evidence>
<comment type="caution">
    <text evidence="16">The sequence shown here is derived from an EMBL/GenBank/DDBJ whole genome shotgun (WGS) entry which is preliminary data.</text>
</comment>
<evidence type="ECO:0000256" key="2">
    <source>
        <dbReference type="ARBA" id="ARBA00003690"/>
    </source>
</evidence>
<comment type="cofactor">
    <cofactor evidence="1 14">
        <name>heme</name>
        <dbReference type="ChEBI" id="CHEBI:30413"/>
    </cofactor>
</comment>
<dbReference type="InterPro" id="IPR050476">
    <property type="entry name" value="Insect_CytP450_Detox"/>
</dbReference>
<evidence type="ECO:0000256" key="15">
    <source>
        <dbReference type="SAM" id="Phobius"/>
    </source>
</evidence>
<keyword evidence="17" id="KW-1185">Reference proteome</keyword>
<sequence>MFATLPAVALLVVAVFGLYIRRILQLRRAHWLSRRIPFVGWPHILFGNVRGIWSVEHSSTMQQRIYQELKERRLAAGGFNVFFSPSIMAVDPELIKQILVTDANVFDDRGLYRDKLCDPLNYTLFGSTGEVWQGLHENAMRLLTAESVKGMFGLVAGVADELRLQMLKTIDRQRLDIHDLAVRYSTHVIGTSVFGIRCRTIQVGCTEFREMGKRANEFTSMVLFKQWLGVSFPRFARMVGLKMIDSPVEEFFIGLCRATVLHRESYGVEKDDFLQSYIHLRRDQRLSMEELTAQCYSFVKNGLETCSSVITFCLYELASAPAIQDRLRKEINHSLEDTDGQLTHEVINSMTYLDQVINETLRKYPPVDYLMRRSKTTYNHIPGGTLFIVPTYALHHDPDHYPNPEKFDPERFAPGVIRKRHPYSYLPFGAGPRNCIGVRFGTMLVKTGIVTMVRSFRFTRQGGDDGFRFKPNSRSQNAIHSLLANTGFSVNQRLNVRERDFKMVLLSLTLTAFVLVATLIYFYLKKRHRFWSDHRIPCAPDPHLFYGHVKGTISVAHGSYIHQKLYNSFKQRNFTFGGYSFFTIPSIMVVDPELVKTVMVRDFNVFHDRGIYNDPKSDPLSGHLFLLEGAPWRALRQKLTPTFTSGRMKSMFGTILEVAEEFRKFMVENHDRGIRELEMKDVLARFTTDVIGTCAFGLECNTLENPDSDFLKYGSKVFEQTPFQLAKFILASMFKEQAKKLGVKLTDVGVESFFMGITRETVEYREKNNVQRNDFMNLLLQIKNKGRLMDQADEPGTMDKVEPGLTIEELAAQCFVFFVAGFETSSTTMNFCLYELAMNPDIQERLRDDTEKAIAANDGHLTYEVVMGMQYLDNVVNETLRKYPPVESLNRIPLSDYTIPGTDHVIPSQTMFLIPVYALHHDPEIYPDPERFDPDRFLPEVVATRHAYSYLPFGEGPRICIGLRFGVMQTKIGLITLLRSFRFKPTAATPNPLVFDPKSFVLSPIGACQLAVVIRSLSRMDGLQSIFLAIVVTLLLGLATSAWLFLDRRRNYWKTRNFPCSSNPVLFFGDYKDTNKTEHMSRTNQRLYQDFKARKLPVGGSILFVIQSAIVIDPELIKAILVKDFSTFHDRGIYNNPEVDPLSGHLFALEGQPWRQLRMKLSPTFTSGKMKMMFETILGVAEELRSYLGEKVGSEGSAEVMMKDLLVGFTTDVIGSCAFGLECNSLRSEKCKVREMALQVLQQSKLQVLKMMFMMIFKGIATTFKMRSLPGAVENFFIELVHDTVQQREKNNVQRNDFMNLLIQLKNSEDPGARITMDEMAAQSFVFFLAGSETSSTAMVNCMYELAMNQDIQDKLRNEITRVCGKGKLTYETVNSVEYLNMVIDETLRKHPSVDFLMRTSNSDFPVPNSDLTIPKGTFLIVPTYALQHDPEYYSDPDRFDPERFNEANRASRHPFVYLPFGEGPRNCIGMRFGLMQIRVGLITMLREFRVLPSSNTPVPLELDVTSNMPMPKGGVPLMLQRI</sequence>
<keyword evidence="15" id="KW-1133">Transmembrane helix</keyword>
<evidence type="ECO:0000256" key="4">
    <source>
        <dbReference type="ARBA" id="ARBA00004406"/>
    </source>
</evidence>
<dbReference type="Proteomes" id="UP001562425">
    <property type="component" value="Unassembled WGS sequence"/>
</dbReference>
<dbReference type="Gene3D" id="1.10.630.10">
    <property type="entry name" value="Cytochrome P450"/>
    <property type="match status" value="3"/>
</dbReference>
<dbReference type="GO" id="GO:0046872">
    <property type="term" value="F:metal ion binding"/>
    <property type="evidence" value="ECO:0007669"/>
    <property type="project" value="UniProtKB-KW"/>
</dbReference>
<evidence type="ECO:0000256" key="11">
    <source>
        <dbReference type="ARBA" id="ARBA00023004"/>
    </source>
</evidence>
<dbReference type="PRINTS" id="PR00465">
    <property type="entry name" value="EP450IV"/>
</dbReference>
<keyword evidence="10" id="KW-0560">Oxidoreductase</keyword>
<evidence type="ECO:0000256" key="12">
    <source>
        <dbReference type="ARBA" id="ARBA00023033"/>
    </source>
</evidence>
<evidence type="ECO:0000256" key="6">
    <source>
        <dbReference type="ARBA" id="ARBA00022617"/>
    </source>
</evidence>
<feature type="transmembrane region" description="Helical" evidence="15">
    <location>
        <begin position="6"/>
        <end position="24"/>
    </location>
</feature>
<keyword evidence="7 14" id="KW-0479">Metal-binding</keyword>
<name>A0ABD1CZH9_CULPP</name>
<dbReference type="Pfam" id="PF00067">
    <property type="entry name" value="p450"/>
    <property type="match status" value="3"/>
</dbReference>
<comment type="subcellular location">
    <subcellularLocation>
        <location evidence="4">Endoplasmic reticulum membrane</location>
        <topology evidence="4">Peripheral membrane protein</topology>
    </subcellularLocation>
    <subcellularLocation>
        <location evidence="3">Microsome membrane</location>
        <topology evidence="3">Peripheral membrane protein</topology>
    </subcellularLocation>
</comment>
<accession>A0ABD1CZH9</accession>
<evidence type="ECO:0000256" key="9">
    <source>
        <dbReference type="ARBA" id="ARBA00022848"/>
    </source>
</evidence>
<reference evidence="16 17" key="1">
    <citation type="submission" date="2024-05" db="EMBL/GenBank/DDBJ databases">
        <title>Culex pipiens pipiens assembly and annotation.</title>
        <authorList>
            <person name="Alout H."/>
            <person name="Durand T."/>
        </authorList>
    </citation>
    <scope>NUCLEOTIDE SEQUENCE [LARGE SCALE GENOMIC DNA]</scope>
    <source>
        <strain evidence="16">HA-2024</strain>
        <tissue evidence="16">Whole body</tissue>
    </source>
</reference>
<dbReference type="FunFam" id="1.10.630.10:FF:000042">
    <property type="entry name" value="Cytochrome P450"/>
    <property type="match status" value="2"/>
</dbReference>
<evidence type="ECO:0000256" key="3">
    <source>
        <dbReference type="ARBA" id="ARBA00004174"/>
    </source>
</evidence>
<keyword evidence="15" id="KW-0812">Transmembrane</keyword>
<evidence type="ECO:0000256" key="10">
    <source>
        <dbReference type="ARBA" id="ARBA00023002"/>
    </source>
</evidence>
<evidence type="ECO:0000256" key="8">
    <source>
        <dbReference type="ARBA" id="ARBA00022824"/>
    </source>
</evidence>
<dbReference type="InterPro" id="IPR036396">
    <property type="entry name" value="Cyt_P450_sf"/>
</dbReference>
<evidence type="ECO:0000256" key="13">
    <source>
        <dbReference type="ARBA" id="ARBA00023136"/>
    </source>
</evidence>
<dbReference type="GO" id="GO:0005789">
    <property type="term" value="C:endoplasmic reticulum membrane"/>
    <property type="evidence" value="ECO:0007669"/>
    <property type="project" value="UniProtKB-SubCell"/>
</dbReference>
<evidence type="ECO:0008006" key="18">
    <source>
        <dbReference type="Google" id="ProtNLM"/>
    </source>
</evidence>
<evidence type="ECO:0000256" key="7">
    <source>
        <dbReference type="ARBA" id="ARBA00022723"/>
    </source>
</evidence>
<proteinExistence type="inferred from homology"/>
<dbReference type="EMBL" id="JBEHCU010008450">
    <property type="protein sequence ID" value="KAL1382848.1"/>
    <property type="molecule type" value="Genomic_DNA"/>
</dbReference>
<feature type="binding site" description="axial binding residue" evidence="14">
    <location>
        <position position="1468"/>
    </location>
    <ligand>
        <name>heme</name>
        <dbReference type="ChEBI" id="CHEBI:30413"/>
    </ligand>
    <ligandPart>
        <name>Fe</name>
        <dbReference type="ChEBI" id="CHEBI:18248"/>
    </ligandPart>
</feature>
<dbReference type="SUPFAM" id="SSF48264">
    <property type="entry name" value="Cytochrome P450"/>
    <property type="match status" value="3"/>
</dbReference>
<feature type="transmembrane region" description="Helical" evidence="15">
    <location>
        <begin position="1026"/>
        <end position="1046"/>
    </location>
</feature>
<dbReference type="PROSITE" id="PS00086">
    <property type="entry name" value="CYTOCHROME_P450"/>
    <property type="match status" value="3"/>
</dbReference>
<protein>
    <recommendedName>
        <fullName evidence="18">Cytochrome P450</fullName>
    </recommendedName>
</protein>
<keyword evidence="12" id="KW-0503">Monooxygenase</keyword>
<dbReference type="InterPro" id="IPR002403">
    <property type="entry name" value="Cyt_P450_E_grp-IV"/>
</dbReference>
<dbReference type="PANTHER" id="PTHR24292">
    <property type="entry name" value="CYTOCHROME P450"/>
    <property type="match status" value="1"/>
</dbReference>